<keyword evidence="3" id="KW-1185">Reference proteome</keyword>
<dbReference type="VEuPathDB" id="MicrosporidiaDB:H312_03255"/>
<keyword evidence="1" id="KW-0472">Membrane</keyword>
<reference evidence="3" key="1">
    <citation type="submission" date="2013-02" db="EMBL/GenBank/DDBJ databases">
        <authorList>
            <consortium name="The Broad Institute Genome Sequencing Platform"/>
            <person name="Cuomo C."/>
            <person name="Becnel J."/>
            <person name="Sanscrainte N."/>
            <person name="Walker B."/>
            <person name="Young S.K."/>
            <person name="Zeng Q."/>
            <person name="Gargeya S."/>
            <person name="Fitzgerald M."/>
            <person name="Haas B."/>
            <person name="Abouelleil A."/>
            <person name="Alvarado L."/>
            <person name="Arachchi H.M."/>
            <person name="Berlin A.M."/>
            <person name="Chapman S.B."/>
            <person name="Dewar J."/>
            <person name="Goldberg J."/>
            <person name="Griggs A."/>
            <person name="Gujja S."/>
            <person name="Hansen M."/>
            <person name="Howarth C."/>
            <person name="Imamovic A."/>
            <person name="Larimer J."/>
            <person name="McCowan C."/>
            <person name="Murphy C."/>
            <person name="Neiman D."/>
            <person name="Pearson M."/>
            <person name="Priest M."/>
            <person name="Roberts A."/>
            <person name="Saif S."/>
            <person name="Shea T."/>
            <person name="Sisk P."/>
            <person name="Sykes S."/>
            <person name="Wortman J."/>
            <person name="Nusbaum C."/>
            <person name="Birren B."/>
        </authorList>
    </citation>
    <scope>NUCLEOTIDE SEQUENCE [LARGE SCALE GENOMIC DNA]</scope>
    <source>
        <strain evidence="3">PRA339</strain>
    </source>
</reference>
<keyword evidence="1" id="KW-0812">Transmembrane</keyword>
<feature type="transmembrane region" description="Helical" evidence="1">
    <location>
        <begin position="50"/>
        <end position="72"/>
    </location>
</feature>
<protein>
    <submittedName>
        <fullName evidence="2">Uncharacterized protein</fullName>
    </submittedName>
</protein>
<feature type="transmembrane region" description="Helical" evidence="1">
    <location>
        <begin position="12"/>
        <end position="38"/>
    </location>
</feature>
<evidence type="ECO:0000313" key="2">
    <source>
        <dbReference type="EMBL" id="KCZ79356.1"/>
    </source>
</evidence>
<sequence>MKNINVGQKHLIALILISSSALHDFILQICITVLDYNLSMIYSSGRNLDYSAILLCLGHYSIYNILPGVYIYSMKKGIFIDWSITISLMCISGDVLIKPIRISMC</sequence>
<dbReference type="Proteomes" id="UP000030655">
    <property type="component" value="Unassembled WGS sequence"/>
</dbReference>
<name>A0A059EXA2_9MICR</name>
<reference evidence="2 3" key="2">
    <citation type="submission" date="2014-03" db="EMBL/GenBank/DDBJ databases">
        <title>The Genome Sequence of Anncaliia algerae insect isolate PRA339.</title>
        <authorList>
            <consortium name="The Broad Institute Genome Sequencing Platform"/>
            <consortium name="The Broad Institute Genome Sequencing Center for Infectious Disease"/>
            <person name="Cuomo C."/>
            <person name="Becnel J."/>
            <person name="Sanscrainte N."/>
            <person name="Walker B."/>
            <person name="Young S.K."/>
            <person name="Zeng Q."/>
            <person name="Gargeya S."/>
            <person name="Fitzgerald M."/>
            <person name="Haas B."/>
            <person name="Abouelleil A."/>
            <person name="Alvarado L."/>
            <person name="Arachchi H.M."/>
            <person name="Berlin A.M."/>
            <person name="Chapman S.B."/>
            <person name="Dewar J."/>
            <person name="Goldberg J."/>
            <person name="Griggs A."/>
            <person name="Gujja S."/>
            <person name="Hansen M."/>
            <person name="Howarth C."/>
            <person name="Imamovic A."/>
            <person name="Larimer J."/>
            <person name="McCowan C."/>
            <person name="Murphy C."/>
            <person name="Neiman D."/>
            <person name="Pearson M."/>
            <person name="Priest M."/>
            <person name="Roberts A."/>
            <person name="Saif S."/>
            <person name="Shea T."/>
            <person name="Sisk P."/>
            <person name="Sykes S."/>
            <person name="Wortman J."/>
            <person name="Nusbaum C."/>
            <person name="Birren B."/>
        </authorList>
    </citation>
    <scope>NUCLEOTIDE SEQUENCE [LARGE SCALE GENOMIC DNA]</scope>
    <source>
        <strain evidence="2 3">PRA339</strain>
    </source>
</reference>
<keyword evidence="1" id="KW-1133">Transmembrane helix</keyword>
<evidence type="ECO:0000313" key="3">
    <source>
        <dbReference type="Proteomes" id="UP000030655"/>
    </source>
</evidence>
<evidence type="ECO:0000256" key="1">
    <source>
        <dbReference type="SAM" id="Phobius"/>
    </source>
</evidence>
<dbReference type="AlphaFoldDB" id="A0A059EXA2"/>
<accession>A0A059EXA2</accession>
<organism evidence="2 3">
    <name type="scientific">Anncaliia algerae PRA339</name>
    <dbReference type="NCBI Taxonomy" id="1288291"/>
    <lineage>
        <taxon>Eukaryota</taxon>
        <taxon>Fungi</taxon>
        <taxon>Fungi incertae sedis</taxon>
        <taxon>Microsporidia</taxon>
        <taxon>Tubulinosematoidea</taxon>
        <taxon>Tubulinosematidae</taxon>
        <taxon>Anncaliia</taxon>
    </lineage>
</organism>
<dbReference type="HOGENOM" id="CLU_2235935_0_0_1"/>
<dbReference type="EMBL" id="KK365291">
    <property type="protein sequence ID" value="KCZ79356.1"/>
    <property type="molecule type" value="Genomic_DNA"/>
</dbReference>
<gene>
    <name evidence="2" type="ORF">H312_03255</name>
</gene>
<proteinExistence type="predicted"/>